<feature type="compositionally biased region" description="Basic residues" evidence="1">
    <location>
        <begin position="67"/>
        <end position="82"/>
    </location>
</feature>
<proteinExistence type="predicted"/>
<evidence type="ECO:0000313" key="3">
    <source>
        <dbReference type="Proteomes" id="UP001341281"/>
    </source>
</evidence>
<sequence length="156" mass="16893">MIPIFLRRILPKPRNPRSRGEPRTTAGHPIVPSLDVLDLRGRPNPHAARPGSSARASTPTRPTFRAPRPRRGARVRAPRPRLGRPSARLDPDAAPKSVRLDPDAAAAHDPAAATTSRSTTPDGPENKLLLGNAIIQYASWGSAVLPARHRSSFGRR</sequence>
<dbReference type="Proteomes" id="UP001341281">
    <property type="component" value="Chromosome 04"/>
</dbReference>
<feature type="compositionally biased region" description="Low complexity" evidence="1">
    <location>
        <begin position="54"/>
        <end position="66"/>
    </location>
</feature>
<protein>
    <submittedName>
        <fullName evidence="2">Uncharacterized protein</fullName>
    </submittedName>
</protein>
<reference evidence="2 3" key="1">
    <citation type="submission" date="2024-02" db="EMBL/GenBank/DDBJ databases">
        <title>High-quality chromosome-scale genome assembly of Pensacola bahiagrass (Paspalum notatum Flugge var. saurae).</title>
        <authorList>
            <person name="Vega J.M."/>
            <person name="Podio M."/>
            <person name="Orjuela J."/>
            <person name="Siena L.A."/>
            <person name="Pessino S.C."/>
            <person name="Combes M.C."/>
            <person name="Mariac C."/>
            <person name="Albertini E."/>
            <person name="Pupilli F."/>
            <person name="Ortiz J.P.A."/>
            <person name="Leblanc O."/>
        </authorList>
    </citation>
    <scope>NUCLEOTIDE SEQUENCE [LARGE SCALE GENOMIC DNA]</scope>
    <source>
        <strain evidence="2">R1</strain>
        <tissue evidence="2">Leaf</tissue>
    </source>
</reference>
<evidence type="ECO:0000313" key="2">
    <source>
        <dbReference type="EMBL" id="WVZ72736.1"/>
    </source>
</evidence>
<feature type="compositionally biased region" description="Low complexity" evidence="1">
    <location>
        <begin position="103"/>
        <end position="120"/>
    </location>
</feature>
<keyword evidence="3" id="KW-1185">Reference proteome</keyword>
<evidence type="ECO:0000256" key="1">
    <source>
        <dbReference type="SAM" id="MobiDB-lite"/>
    </source>
</evidence>
<gene>
    <name evidence="2" type="ORF">U9M48_021152</name>
</gene>
<accession>A0AAQ3TGN6</accession>
<name>A0AAQ3TGN6_PASNO</name>
<organism evidence="2 3">
    <name type="scientific">Paspalum notatum var. saurae</name>
    <dbReference type="NCBI Taxonomy" id="547442"/>
    <lineage>
        <taxon>Eukaryota</taxon>
        <taxon>Viridiplantae</taxon>
        <taxon>Streptophyta</taxon>
        <taxon>Embryophyta</taxon>
        <taxon>Tracheophyta</taxon>
        <taxon>Spermatophyta</taxon>
        <taxon>Magnoliopsida</taxon>
        <taxon>Liliopsida</taxon>
        <taxon>Poales</taxon>
        <taxon>Poaceae</taxon>
        <taxon>PACMAD clade</taxon>
        <taxon>Panicoideae</taxon>
        <taxon>Andropogonodae</taxon>
        <taxon>Paspaleae</taxon>
        <taxon>Paspalinae</taxon>
        <taxon>Paspalum</taxon>
    </lineage>
</organism>
<feature type="compositionally biased region" description="Basic and acidic residues" evidence="1">
    <location>
        <begin position="87"/>
        <end position="102"/>
    </location>
</feature>
<dbReference type="EMBL" id="CP144748">
    <property type="protein sequence ID" value="WVZ72736.1"/>
    <property type="molecule type" value="Genomic_DNA"/>
</dbReference>
<dbReference type="AlphaFoldDB" id="A0AAQ3TGN6"/>
<feature type="region of interest" description="Disordered" evidence="1">
    <location>
        <begin position="1"/>
        <end position="125"/>
    </location>
</feature>